<feature type="domain" description="Oxidoreductase-like" evidence="2">
    <location>
        <begin position="13"/>
        <end position="51"/>
    </location>
</feature>
<organism evidence="3 4">
    <name type="scientific">Paraburkholderia dinghuensis</name>
    <dbReference type="NCBI Taxonomy" id="2305225"/>
    <lineage>
        <taxon>Bacteria</taxon>
        <taxon>Pseudomonadati</taxon>
        <taxon>Pseudomonadota</taxon>
        <taxon>Betaproteobacteria</taxon>
        <taxon>Burkholderiales</taxon>
        <taxon>Burkholderiaceae</taxon>
        <taxon>Paraburkholderia</taxon>
    </lineage>
</organism>
<comment type="caution">
    <text evidence="3">The sequence shown here is derived from an EMBL/GenBank/DDBJ whole genome shotgun (WGS) entry which is preliminary data.</text>
</comment>
<name>A0A3N6PZF8_9BURK</name>
<dbReference type="Proteomes" id="UP000272778">
    <property type="component" value="Unassembled WGS sequence"/>
</dbReference>
<sequence>MPLPTRPDDDPRPDPPERPDNDACCHCGCDPCIFDLYDAEVARWRAEFAAWEKRKAAAGGTRTRAAREAGDKTEGACSGRVAAVRDPVVKGAGKTAPVPAQKPVRKPARKPKAKGHRTRVPIVKSKPS</sequence>
<keyword evidence="4" id="KW-1185">Reference proteome</keyword>
<dbReference type="InterPro" id="IPR019180">
    <property type="entry name" value="Oxidoreductase-like_N"/>
</dbReference>
<proteinExistence type="predicted"/>
<dbReference type="EMBL" id="RQIS01000010">
    <property type="protein sequence ID" value="RQH05356.1"/>
    <property type="molecule type" value="Genomic_DNA"/>
</dbReference>
<accession>A0A3N6PZF8</accession>
<gene>
    <name evidence="3" type="ORF">D1Y85_14930</name>
</gene>
<dbReference type="Pfam" id="PF09791">
    <property type="entry name" value="Oxidored-like"/>
    <property type="match status" value="1"/>
</dbReference>
<feature type="compositionally biased region" description="Basic and acidic residues" evidence="1">
    <location>
        <begin position="65"/>
        <end position="74"/>
    </location>
</feature>
<feature type="region of interest" description="Disordered" evidence="1">
    <location>
        <begin position="56"/>
        <end position="128"/>
    </location>
</feature>
<protein>
    <recommendedName>
        <fullName evidence="2">Oxidoreductase-like domain-containing protein</fullName>
    </recommendedName>
</protein>
<evidence type="ECO:0000259" key="2">
    <source>
        <dbReference type="Pfam" id="PF09791"/>
    </source>
</evidence>
<feature type="compositionally biased region" description="Basic residues" evidence="1">
    <location>
        <begin position="103"/>
        <end position="119"/>
    </location>
</feature>
<evidence type="ECO:0000313" key="4">
    <source>
        <dbReference type="Proteomes" id="UP000272778"/>
    </source>
</evidence>
<dbReference type="OrthoDB" id="5797329at2"/>
<feature type="region of interest" description="Disordered" evidence="1">
    <location>
        <begin position="1"/>
        <end position="20"/>
    </location>
</feature>
<dbReference type="RefSeq" id="WP_124151844.1">
    <property type="nucleotide sequence ID" value="NZ_RQIS01000010.1"/>
</dbReference>
<evidence type="ECO:0000313" key="3">
    <source>
        <dbReference type="EMBL" id="RQH05356.1"/>
    </source>
</evidence>
<dbReference type="AlphaFoldDB" id="A0A3N6PZF8"/>
<evidence type="ECO:0000256" key="1">
    <source>
        <dbReference type="SAM" id="MobiDB-lite"/>
    </source>
</evidence>
<reference evidence="3 4" key="1">
    <citation type="submission" date="2018-11" db="EMBL/GenBank/DDBJ databases">
        <title>Paraburkholderia sp. DHOA04, isolated from soil.</title>
        <authorList>
            <person name="Gao Z.-H."/>
            <person name="Qiu L.-H."/>
            <person name="Fu J.-C."/>
        </authorList>
    </citation>
    <scope>NUCLEOTIDE SEQUENCE [LARGE SCALE GENOMIC DNA]</scope>
    <source>
        <strain evidence="3 4">DHOA04</strain>
    </source>
</reference>